<dbReference type="PANTHER" id="PTHR11461:SF84">
    <property type="entry name" value="PIGMENT EPITHELIUM-DERIVED FACTOR"/>
    <property type="match status" value="1"/>
</dbReference>
<evidence type="ECO:0000256" key="1">
    <source>
        <dbReference type="RuleBase" id="RU000411"/>
    </source>
</evidence>
<feature type="domain" description="Serpin" evidence="3">
    <location>
        <begin position="56"/>
        <end position="403"/>
    </location>
</feature>
<dbReference type="SUPFAM" id="SSF56574">
    <property type="entry name" value="Serpins"/>
    <property type="match status" value="1"/>
</dbReference>
<feature type="signal peptide" evidence="2">
    <location>
        <begin position="1"/>
        <end position="19"/>
    </location>
</feature>
<comment type="similarity">
    <text evidence="1">Belongs to the serpin family.</text>
</comment>
<organism evidence="4 5">
    <name type="scientific">Erpetoichthys calabaricus</name>
    <name type="common">Rope fish</name>
    <name type="synonym">Calamoichthys calabaricus</name>
    <dbReference type="NCBI Taxonomy" id="27687"/>
    <lineage>
        <taxon>Eukaryota</taxon>
        <taxon>Metazoa</taxon>
        <taxon>Chordata</taxon>
        <taxon>Craniata</taxon>
        <taxon>Vertebrata</taxon>
        <taxon>Euteleostomi</taxon>
        <taxon>Actinopterygii</taxon>
        <taxon>Polypteriformes</taxon>
        <taxon>Polypteridae</taxon>
        <taxon>Erpetoichthys</taxon>
    </lineage>
</organism>
<dbReference type="InterPro" id="IPR023795">
    <property type="entry name" value="Serpin_CS"/>
</dbReference>
<dbReference type="SMART" id="SM00093">
    <property type="entry name" value="SERPIN"/>
    <property type="match status" value="1"/>
</dbReference>
<dbReference type="GO" id="GO:0004867">
    <property type="term" value="F:serine-type endopeptidase inhibitor activity"/>
    <property type="evidence" value="ECO:0007669"/>
    <property type="project" value="InterPro"/>
</dbReference>
<dbReference type="GO" id="GO:0005615">
    <property type="term" value="C:extracellular space"/>
    <property type="evidence" value="ECO:0007669"/>
    <property type="project" value="InterPro"/>
</dbReference>
<feature type="chain" id="PRO_5034684898" description="Serpin domain-containing protein" evidence="2">
    <location>
        <begin position="20"/>
        <end position="409"/>
    </location>
</feature>
<proteinExistence type="inferred from homology"/>
<name>A0A8C4S652_ERPCA</name>
<reference evidence="4" key="1">
    <citation type="submission" date="2021-06" db="EMBL/GenBank/DDBJ databases">
        <authorList>
            <consortium name="Wellcome Sanger Institute Data Sharing"/>
        </authorList>
    </citation>
    <scope>NUCLEOTIDE SEQUENCE [LARGE SCALE GENOMIC DNA]</scope>
</reference>
<evidence type="ECO:0000256" key="2">
    <source>
        <dbReference type="SAM" id="SignalP"/>
    </source>
</evidence>
<dbReference type="InterPro" id="IPR036186">
    <property type="entry name" value="Serpin_sf"/>
</dbReference>
<dbReference type="GeneTree" id="ENSGT00940000158112"/>
<reference evidence="4" key="3">
    <citation type="submission" date="2025-09" db="UniProtKB">
        <authorList>
            <consortium name="Ensembl"/>
        </authorList>
    </citation>
    <scope>IDENTIFICATION</scope>
</reference>
<dbReference type="Gene3D" id="2.30.39.10">
    <property type="entry name" value="Alpha-1-antitrypsin, domain 1"/>
    <property type="match status" value="1"/>
</dbReference>
<gene>
    <name evidence="4" type="primary">SERPINF1</name>
    <name evidence="4" type="synonym">serpinf1</name>
</gene>
<dbReference type="Proteomes" id="UP000694620">
    <property type="component" value="Chromosome 8"/>
</dbReference>
<evidence type="ECO:0000259" key="3">
    <source>
        <dbReference type="SMART" id="SM00093"/>
    </source>
</evidence>
<dbReference type="InterPro" id="IPR000215">
    <property type="entry name" value="Serpin_fam"/>
</dbReference>
<dbReference type="AlphaFoldDB" id="A0A8C4S652"/>
<evidence type="ECO:0000313" key="4">
    <source>
        <dbReference type="Ensembl" id="ENSECRP00000012747.1"/>
    </source>
</evidence>
<dbReference type="Gene3D" id="3.30.497.10">
    <property type="entry name" value="Antithrombin, subunit I, domain 2"/>
    <property type="match status" value="1"/>
</dbReference>
<dbReference type="GO" id="GO:0016525">
    <property type="term" value="P:negative regulation of angiogenesis"/>
    <property type="evidence" value="ECO:0007669"/>
    <property type="project" value="TreeGrafter"/>
</dbReference>
<keyword evidence="5" id="KW-1185">Reference proteome</keyword>
<dbReference type="InterPro" id="IPR042178">
    <property type="entry name" value="Serpin_sf_1"/>
</dbReference>
<keyword evidence="2" id="KW-0732">Signal</keyword>
<dbReference type="PANTHER" id="PTHR11461">
    <property type="entry name" value="SERINE PROTEASE INHIBITOR, SERPIN"/>
    <property type="match status" value="1"/>
</dbReference>
<protein>
    <recommendedName>
        <fullName evidence="3">Serpin domain-containing protein</fullName>
    </recommendedName>
</protein>
<accession>A0A8C4S652</accession>
<dbReference type="Pfam" id="PF00079">
    <property type="entry name" value="Serpin"/>
    <property type="match status" value="1"/>
</dbReference>
<sequence>MKVLALVLFLGAVLSPAFAQTEEFPVEEEGSPAEEEEELFKTPAAKMAAAATNFGFNLYRQLAYKDLSSNVFLSPPSVAAALSQLSLGCSPSTEKQLYKVLQYHLLQEPELHTTLKNLLSAISDPGKGFKTAARIYLERKLRVKLDYLNTVEKEYGVRPKVLVGNPRVDLKDVNDWVRQQTGGKIDRFLSANLPRNIGVLPLGAAYFKGQWVNRFSQGGRPQNFKVDDLRSVSVPMMSEERYPVKLGIESNLRCKIAQVPMQGDVSMLLFLPDEVSQNLTQIEESLNAEFIHDIVTLLQPVDVSLTLPALKLSYTTNLLPTLADLGLQQFISTPELVKITSQQAKVNSLHHKVALEVTEEGAQPLSNMARGLYMAFHVDRPFIFVVREETSGTTLFIGRVMNPSKFQSL</sequence>
<dbReference type="InterPro" id="IPR023796">
    <property type="entry name" value="Serpin_dom"/>
</dbReference>
<reference evidence="4" key="2">
    <citation type="submission" date="2025-08" db="UniProtKB">
        <authorList>
            <consortium name="Ensembl"/>
        </authorList>
    </citation>
    <scope>IDENTIFICATION</scope>
</reference>
<evidence type="ECO:0000313" key="5">
    <source>
        <dbReference type="Proteomes" id="UP000694620"/>
    </source>
</evidence>
<dbReference type="Ensembl" id="ENSECRT00000012965.1">
    <property type="protein sequence ID" value="ENSECRP00000012747.1"/>
    <property type="gene ID" value="ENSECRG00000008515.1"/>
</dbReference>
<dbReference type="InterPro" id="IPR042185">
    <property type="entry name" value="Serpin_sf_2"/>
</dbReference>
<dbReference type="PROSITE" id="PS00284">
    <property type="entry name" value="SERPIN"/>
    <property type="match status" value="1"/>
</dbReference>